<name>A0A318SWY9_9RHOB</name>
<dbReference type="InterPro" id="IPR029068">
    <property type="entry name" value="Glyas_Bleomycin-R_OHBP_Dase"/>
</dbReference>
<dbReference type="SUPFAM" id="SSF54593">
    <property type="entry name" value="Glyoxalase/Bleomycin resistance protein/Dihydroxybiphenyl dioxygenase"/>
    <property type="match status" value="1"/>
</dbReference>
<dbReference type="InterPro" id="IPR037523">
    <property type="entry name" value="VOC_core"/>
</dbReference>
<organism evidence="2 3">
    <name type="scientific">Pseudoroseicyclus aestuarii</name>
    <dbReference type="NCBI Taxonomy" id="1795041"/>
    <lineage>
        <taxon>Bacteria</taxon>
        <taxon>Pseudomonadati</taxon>
        <taxon>Pseudomonadota</taxon>
        <taxon>Alphaproteobacteria</taxon>
        <taxon>Rhodobacterales</taxon>
        <taxon>Paracoccaceae</taxon>
        <taxon>Pseudoroseicyclus</taxon>
    </lineage>
</organism>
<evidence type="ECO:0000313" key="3">
    <source>
        <dbReference type="Proteomes" id="UP000248311"/>
    </source>
</evidence>
<keyword evidence="2" id="KW-0223">Dioxygenase</keyword>
<evidence type="ECO:0000313" key="2">
    <source>
        <dbReference type="EMBL" id="PYE85845.1"/>
    </source>
</evidence>
<protein>
    <submittedName>
        <fullName evidence="2">Catechol 2,3-dioxygenase-like lactoylglutathione lyase family enzyme</fullName>
    </submittedName>
</protein>
<keyword evidence="2" id="KW-0456">Lyase</keyword>
<dbReference type="EMBL" id="QJTE01000001">
    <property type="protein sequence ID" value="PYE85845.1"/>
    <property type="molecule type" value="Genomic_DNA"/>
</dbReference>
<keyword evidence="2" id="KW-0560">Oxidoreductase</keyword>
<dbReference type="GO" id="GO:0016829">
    <property type="term" value="F:lyase activity"/>
    <property type="evidence" value="ECO:0007669"/>
    <property type="project" value="UniProtKB-KW"/>
</dbReference>
<dbReference type="OrthoDB" id="9813630at2"/>
<dbReference type="GO" id="GO:0051213">
    <property type="term" value="F:dioxygenase activity"/>
    <property type="evidence" value="ECO:0007669"/>
    <property type="project" value="UniProtKB-KW"/>
</dbReference>
<gene>
    <name evidence="2" type="ORF">DFP88_101518</name>
</gene>
<dbReference type="InterPro" id="IPR004360">
    <property type="entry name" value="Glyas_Fos-R_dOase_dom"/>
</dbReference>
<dbReference type="Proteomes" id="UP000248311">
    <property type="component" value="Unassembled WGS sequence"/>
</dbReference>
<comment type="caution">
    <text evidence="2">The sequence shown here is derived from an EMBL/GenBank/DDBJ whole genome shotgun (WGS) entry which is preliminary data.</text>
</comment>
<dbReference type="PROSITE" id="PS51819">
    <property type="entry name" value="VOC"/>
    <property type="match status" value="1"/>
</dbReference>
<dbReference type="PANTHER" id="PTHR39175:SF1">
    <property type="entry name" value="FAMILY PROTEIN, PUTATIVE (AFU_ORTHOLOGUE AFUA_3G15060)-RELATED"/>
    <property type="match status" value="1"/>
</dbReference>
<dbReference type="Pfam" id="PF00903">
    <property type="entry name" value="Glyoxalase"/>
    <property type="match status" value="1"/>
</dbReference>
<keyword evidence="3" id="KW-1185">Reference proteome</keyword>
<feature type="domain" description="VOC" evidence="1">
    <location>
        <begin position="4"/>
        <end position="118"/>
    </location>
</feature>
<reference evidence="2 3" key="1">
    <citation type="submission" date="2018-06" db="EMBL/GenBank/DDBJ databases">
        <title>Genomic Encyclopedia of Type Strains, Phase III (KMG-III): the genomes of soil and plant-associated and newly described type strains.</title>
        <authorList>
            <person name="Whitman W."/>
        </authorList>
    </citation>
    <scope>NUCLEOTIDE SEQUENCE [LARGE SCALE GENOMIC DNA]</scope>
    <source>
        <strain evidence="2 3">CECT 9025</strain>
    </source>
</reference>
<evidence type="ECO:0000259" key="1">
    <source>
        <dbReference type="PROSITE" id="PS51819"/>
    </source>
</evidence>
<sequence>MLLDLHHVQLAMPEGQEDVARAFYGGALGLPEVEKPAALQGRGGVWFETGALRLHLGVEAPFTPARKAHPAFRTGDLADAVRRLKAAGLVVRDGGALPGLVRVYVDDPFGNRIEILETR</sequence>
<accession>A0A318SWY9</accession>
<dbReference type="PANTHER" id="PTHR39175">
    <property type="entry name" value="FAMILY PROTEIN, PUTATIVE (AFU_ORTHOLOGUE AFUA_3G15060)-RELATED"/>
    <property type="match status" value="1"/>
</dbReference>
<dbReference type="Gene3D" id="3.10.180.10">
    <property type="entry name" value="2,3-Dihydroxybiphenyl 1,2-Dioxygenase, domain 1"/>
    <property type="match status" value="1"/>
</dbReference>
<dbReference type="RefSeq" id="WP_110812860.1">
    <property type="nucleotide sequence ID" value="NZ_QJTE01000001.1"/>
</dbReference>
<proteinExistence type="predicted"/>
<dbReference type="AlphaFoldDB" id="A0A318SWY9"/>